<sequence length="438" mass="47041">MATTPETLWEVRRIPNKGYGVVATAPIDPGTRLLMEKPLYTRPMTDDPIKQQNSIVESLIQNLPDPAQRDAFHALASSFSVLYPDYPYYSIATTNEVALSGEQDGSSGLFLRWSRFNHACAPSAYWAWHDDHTSAEGKGGVLTVHAIRHLNPGDEIHISYFENRVMPHDDRERYLAEVYCFACDCALCSLAPGPWRDDVDERLRQLEAFWRKYHLGESDGPPLSPSSSSSTSSPATAATGATTTTIAASLPSDETAEGREDNGDGADAAVVDVKSLNQRRFLHDPIVCFVECREAAELIVEAEEDVGDGAGGEDGDIAGCIDVTFAYEIALALTLLLGDAARASVFAARNRDRYTVTLGADSASAVRAGLCARNPCADRSFGLGLGGGGGRIPSKVPDVGEVGEEAFEEWLWSPKDWQLGGAGFAAPGGGRGQGHGDM</sequence>
<dbReference type="Pfam" id="PF00856">
    <property type="entry name" value="SET"/>
    <property type="match status" value="1"/>
</dbReference>
<accession>A0ABR1Q3X7</accession>
<evidence type="ECO:0000313" key="4">
    <source>
        <dbReference type="Proteomes" id="UP001391051"/>
    </source>
</evidence>
<dbReference type="EMBL" id="JAQQWE010000007">
    <property type="protein sequence ID" value="KAK7946660.1"/>
    <property type="molecule type" value="Genomic_DNA"/>
</dbReference>
<name>A0ABR1Q3X7_9PEZI</name>
<feature type="compositionally biased region" description="Low complexity" evidence="1">
    <location>
        <begin position="225"/>
        <end position="249"/>
    </location>
</feature>
<dbReference type="PROSITE" id="PS50280">
    <property type="entry name" value="SET"/>
    <property type="match status" value="1"/>
</dbReference>
<dbReference type="CDD" id="cd20071">
    <property type="entry name" value="SET_SMYD"/>
    <property type="match status" value="1"/>
</dbReference>
<dbReference type="PANTHER" id="PTHR47332">
    <property type="entry name" value="SET DOMAIN-CONTAINING PROTEIN 5"/>
    <property type="match status" value="1"/>
</dbReference>
<dbReference type="PANTHER" id="PTHR47332:SF4">
    <property type="entry name" value="SET DOMAIN-CONTAINING PROTEIN 5"/>
    <property type="match status" value="1"/>
</dbReference>
<dbReference type="SUPFAM" id="SSF82199">
    <property type="entry name" value="SET domain"/>
    <property type="match status" value="1"/>
</dbReference>
<evidence type="ECO:0000256" key="1">
    <source>
        <dbReference type="SAM" id="MobiDB-lite"/>
    </source>
</evidence>
<dbReference type="Gene3D" id="2.170.270.10">
    <property type="entry name" value="SET domain"/>
    <property type="match status" value="1"/>
</dbReference>
<evidence type="ECO:0000259" key="2">
    <source>
        <dbReference type="PROSITE" id="PS50280"/>
    </source>
</evidence>
<dbReference type="Proteomes" id="UP001391051">
    <property type="component" value="Unassembled WGS sequence"/>
</dbReference>
<dbReference type="GeneID" id="92080265"/>
<feature type="region of interest" description="Disordered" evidence="1">
    <location>
        <begin position="218"/>
        <end position="265"/>
    </location>
</feature>
<proteinExistence type="predicted"/>
<dbReference type="InterPro" id="IPR046341">
    <property type="entry name" value="SET_dom_sf"/>
</dbReference>
<comment type="caution">
    <text evidence="3">The sequence shown here is derived from an EMBL/GenBank/DDBJ whole genome shotgun (WGS) entry which is preliminary data.</text>
</comment>
<dbReference type="InterPro" id="IPR053185">
    <property type="entry name" value="SET_domain_protein"/>
</dbReference>
<evidence type="ECO:0000313" key="3">
    <source>
        <dbReference type="EMBL" id="KAK7946660.1"/>
    </source>
</evidence>
<reference evidence="3 4" key="1">
    <citation type="submission" date="2023-01" db="EMBL/GenBank/DDBJ databases">
        <title>Analysis of 21 Apiospora genomes using comparative genomics revels a genus with tremendous synthesis potential of carbohydrate active enzymes and secondary metabolites.</title>
        <authorList>
            <person name="Sorensen T."/>
        </authorList>
    </citation>
    <scope>NUCLEOTIDE SEQUENCE [LARGE SCALE GENOMIC DNA]</scope>
    <source>
        <strain evidence="3 4">CBS 24483</strain>
    </source>
</reference>
<gene>
    <name evidence="3" type="ORF">PG986_010981</name>
</gene>
<feature type="domain" description="SET" evidence="2">
    <location>
        <begin position="7"/>
        <end position="161"/>
    </location>
</feature>
<dbReference type="RefSeq" id="XP_066696694.1">
    <property type="nucleotide sequence ID" value="XM_066847203.1"/>
</dbReference>
<dbReference type="InterPro" id="IPR001214">
    <property type="entry name" value="SET_dom"/>
</dbReference>
<keyword evidence="4" id="KW-1185">Reference proteome</keyword>
<protein>
    <recommendedName>
        <fullName evidence="2">SET domain-containing protein</fullName>
    </recommendedName>
</protein>
<organism evidence="3 4">
    <name type="scientific">Apiospora aurea</name>
    <dbReference type="NCBI Taxonomy" id="335848"/>
    <lineage>
        <taxon>Eukaryota</taxon>
        <taxon>Fungi</taxon>
        <taxon>Dikarya</taxon>
        <taxon>Ascomycota</taxon>
        <taxon>Pezizomycotina</taxon>
        <taxon>Sordariomycetes</taxon>
        <taxon>Xylariomycetidae</taxon>
        <taxon>Amphisphaeriales</taxon>
        <taxon>Apiosporaceae</taxon>
        <taxon>Apiospora</taxon>
    </lineage>
</organism>